<dbReference type="Pfam" id="PF07974">
    <property type="entry name" value="EGF_2"/>
    <property type="match status" value="1"/>
</dbReference>
<evidence type="ECO:0000256" key="1">
    <source>
        <dbReference type="PROSITE-ProRule" id="PRU00076"/>
    </source>
</evidence>
<feature type="disulfide bond" evidence="1">
    <location>
        <begin position="24"/>
        <end position="33"/>
    </location>
</feature>
<feature type="compositionally biased region" description="Basic and acidic residues" evidence="2">
    <location>
        <begin position="563"/>
        <end position="578"/>
    </location>
</feature>
<dbReference type="Gene3D" id="2.10.25.10">
    <property type="entry name" value="Laminin"/>
    <property type="match status" value="1"/>
</dbReference>
<name>K1PWI3_MAGGI</name>
<feature type="compositionally biased region" description="Basic and acidic residues" evidence="2">
    <location>
        <begin position="508"/>
        <end position="521"/>
    </location>
</feature>
<dbReference type="InterPro" id="IPR013320">
    <property type="entry name" value="ConA-like_dom_sf"/>
</dbReference>
<sequence>MCPNGAVSPCNNHGKCVKNGTCICEGHWTGEACEVCDFPWEGEDCIIMRTGHYLNQTNLVGQISVLGQEHVSILEVYVTSHLGVTGVKAVALNSKIFLPGGTLTIGTLGNIPSVKNLGTFFGSIDEIRIWSRPHNPTIVVNNWKLLVSPDTPDIFMAWPLNDGHGPVASELKGLQSMLTTDYSHPPSWIVTDLELLPNFELTSTIFTDSVSPPAISTEKCDELFKNAVIRFRVQLPNALTAYYEQCKKIVEESNDDSVAELLLFSISELSHEVSNQTTNPTQSICEAFDKYGSYIGFYGTNCSRECDFGTVVVENCTCDSAHYGVECRDACALGPNGVCNAEGLCNLVSDDEEETVFGHYNRSFDIDIATLEKTKQDLRKVFDQHFEERDLESPHPRSSSVSGIPLNFSSFGNDDNDDKHGGMPPVDTFIKPSSSLQHDANEEDTRRPIHSPISTVNPMFDVPEHDEEDRSIWGPSTREVIFGQDEDPAPWKKALSKEGKHSKSFWKNKGDQSKETKDLKIPVKHKRGKPDDVNITCFRESELSDERFVPPSSFLISSTHSSGPKDKNDLSKDKHAEPSQHTTPGHQYLKKKKDDEDKRKEKKQVHLRASPERPGSSTSVSSVKYNPFIQPGQGGHEDDEGMRNLSPFQPMSDEDDLDDTAPRMSSNSHDKTTTDGRMTQRTGGSTAGESDTDEEALPIDDVSDKKHQKP</sequence>
<keyword evidence="1" id="KW-1015">Disulfide bond</keyword>
<comment type="caution">
    <text evidence="1">Lacks conserved residue(s) required for the propagation of feature annotation.</text>
</comment>
<dbReference type="SUPFAM" id="SSF49899">
    <property type="entry name" value="Concanavalin A-like lectins/glucanases"/>
    <property type="match status" value="1"/>
</dbReference>
<protein>
    <submittedName>
        <fullName evidence="3">Stabilin-1</fullName>
    </submittedName>
</protein>
<evidence type="ECO:0000313" key="3">
    <source>
        <dbReference type="EMBL" id="EKC26053.1"/>
    </source>
</evidence>
<dbReference type="PROSITE" id="PS00022">
    <property type="entry name" value="EGF_1"/>
    <property type="match status" value="1"/>
</dbReference>
<dbReference type="EMBL" id="JH817786">
    <property type="protein sequence ID" value="EKC26053.1"/>
    <property type="molecule type" value="Genomic_DNA"/>
</dbReference>
<dbReference type="InterPro" id="IPR000742">
    <property type="entry name" value="EGF"/>
</dbReference>
<feature type="compositionally biased region" description="Basic and acidic residues" evidence="2">
    <location>
        <begin position="539"/>
        <end position="548"/>
    </location>
</feature>
<dbReference type="InParanoid" id="K1PWI3"/>
<organism evidence="3">
    <name type="scientific">Magallana gigas</name>
    <name type="common">Pacific oyster</name>
    <name type="synonym">Crassostrea gigas</name>
    <dbReference type="NCBI Taxonomy" id="29159"/>
    <lineage>
        <taxon>Eukaryota</taxon>
        <taxon>Metazoa</taxon>
        <taxon>Spiralia</taxon>
        <taxon>Lophotrochozoa</taxon>
        <taxon>Mollusca</taxon>
        <taxon>Bivalvia</taxon>
        <taxon>Autobranchia</taxon>
        <taxon>Pteriomorphia</taxon>
        <taxon>Ostreida</taxon>
        <taxon>Ostreoidea</taxon>
        <taxon>Ostreidae</taxon>
        <taxon>Magallana</taxon>
    </lineage>
</organism>
<reference evidence="3" key="1">
    <citation type="journal article" date="2012" name="Nature">
        <title>The oyster genome reveals stress adaptation and complexity of shell formation.</title>
        <authorList>
            <person name="Zhang G."/>
            <person name="Fang X."/>
            <person name="Guo X."/>
            <person name="Li L."/>
            <person name="Luo R."/>
            <person name="Xu F."/>
            <person name="Yang P."/>
            <person name="Zhang L."/>
            <person name="Wang X."/>
            <person name="Qi H."/>
            <person name="Xiong Z."/>
            <person name="Que H."/>
            <person name="Xie Y."/>
            <person name="Holland P.W."/>
            <person name="Paps J."/>
            <person name="Zhu Y."/>
            <person name="Wu F."/>
            <person name="Chen Y."/>
            <person name="Wang J."/>
            <person name="Peng C."/>
            <person name="Meng J."/>
            <person name="Yang L."/>
            <person name="Liu J."/>
            <person name="Wen B."/>
            <person name="Zhang N."/>
            <person name="Huang Z."/>
            <person name="Zhu Q."/>
            <person name="Feng Y."/>
            <person name="Mount A."/>
            <person name="Hedgecock D."/>
            <person name="Xu Z."/>
            <person name="Liu Y."/>
            <person name="Domazet-Loso T."/>
            <person name="Du Y."/>
            <person name="Sun X."/>
            <person name="Zhang S."/>
            <person name="Liu B."/>
            <person name="Cheng P."/>
            <person name="Jiang X."/>
            <person name="Li J."/>
            <person name="Fan D."/>
            <person name="Wang W."/>
            <person name="Fu W."/>
            <person name="Wang T."/>
            <person name="Wang B."/>
            <person name="Zhang J."/>
            <person name="Peng Z."/>
            <person name="Li Y."/>
            <person name="Li N."/>
            <person name="Wang J."/>
            <person name="Chen M."/>
            <person name="He Y."/>
            <person name="Tan F."/>
            <person name="Song X."/>
            <person name="Zheng Q."/>
            <person name="Huang R."/>
            <person name="Yang H."/>
            <person name="Du X."/>
            <person name="Chen L."/>
            <person name="Yang M."/>
            <person name="Gaffney P.M."/>
            <person name="Wang S."/>
            <person name="Luo L."/>
            <person name="She Z."/>
            <person name="Ming Y."/>
            <person name="Huang W."/>
            <person name="Zhang S."/>
            <person name="Huang B."/>
            <person name="Zhang Y."/>
            <person name="Qu T."/>
            <person name="Ni P."/>
            <person name="Miao G."/>
            <person name="Wang J."/>
            <person name="Wang Q."/>
            <person name="Steinberg C.E."/>
            <person name="Wang H."/>
            <person name="Li N."/>
            <person name="Qian L."/>
            <person name="Zhang G."/>
            <person name="Li Y."/>
            <person name="Yang H."/>
            <person name="Liu X."/>
            <person name="Wang J."/>
            <person name="Yin Y."/>
            <person name="Wang J."/>
        </authorList>
    </citation>
    <scope>NUCLEOTIDE SEQUENCE [LARGE SCALE GENOMIC DNA]</scope>
    <source>
        <strain evidence="3">05x7-T-G4-1.051#20</strain>
    </source>
</reference>
<keyword evidence="1" id="KW-0245">EGF-like domain</keyword>
<evidence type="ECO:0000256" key="2">
    <source>
        <dbReference type="SAM" id="MobiDB-lite"/>
    </source>
</evidence>
<dbReference type="HOGENOM" id="CLU_388947_0_0_1"/>
<dbReference type="AlphaFoldDB" id="K1PWI3"/>
<proteinExistence type="predicted"/>
<feature type="compositionally biased region" description="Polar residues" evidence="2">
    <location>
        <begin position="396"/>
        <end position="412"/>
    </location>
</feature>
<dbReference type="Gene3D" id="2.60.120.200">
    <property type="match status" value="1"/>
</dbReference>
<accession>K1PWI3</accession>
<feature type="compositionally biased region" description="Polar residues" evidence="2">
    <location>
        <begin position="675"/>
        <end position="689"/>
    </location>
</feature>
<gene>
    <name evidence="3" type="ORF">CGI_10023354</name>
</gene>
<feature type="compositionally biased region" description="Polar residues" evidence="2">
    <location>
        <begin position="615"/>
        <end position="624"/>
    </location>
</feature>
<dbReference type="PROSITE" id="PS50026">
    <property type="entry name" value="EGF_3"/>
    <property type="match status" value="1"/>
</dbReference>
<feature type="region of interest" description="Disordered" evidence="2">
    <location>
        <begin position="387"/>
        <end position="710"/>
    </location>
</feature>
<dbReference type="InterPro" id="IPR013111">
    <property type="entry name" value="EGF_extracell"/>
</dbReference>